<dbReference type="Proteomes" id="UP000077266">
    <property type="component" value="Unassembled WGS sequence"/>
</dbReference>
<feature type="region of interest" description="Disordered" evidence="1">
    <location>
        <begin position="227"/>
        <end position="265"/>
    </location>
</feature>
<gene>
    <name evidence="4" type="ORF">EXIGLDRAFT_708933</name>
</gene>
<evidence type="ECO:0000256" key="3">
    <source>
        <dbReference type="SAM" id="SignalP"/>
    </source>
</evidence>
<keyword evidence="2" id="KW-1133">Transmembrane helix</keyword>
<evidence type="ECO:0000313" key="4">
    <source>
        <dbReference type="EMBL" id="KZV78629.1"/>
    </source>
</evidence>
<reference evidence="4 5" key="1">
    <citation type="journal article" date="2016" name="Mol. Biol. Evol.">
        <title>Comparative Genomics of Early-Diverging Mushroom-Forming Fungi Provides Insights into the Origins of Lignocellulose Decay Capabilities.</title>
        <authorList>
            <person name="Nagy L.G."/>
            <person name="Riley R."/>
            <person name="Tritt A."/>
            <person name="Adam C."/>
            <person name="Daum C."/>
            <person name="Floudas D."/>
            <person name="Sun H."/>
            <person name="Yadav J.S."/>
            <person name="Pangilinan J."/>
            <person name="Larsson K.H."/>
            <person name="Matsuura K."/>
            <person name="Barry K."/>
            <person name="Labutti K."/>
            <person name="Kuo R."/>
            <person name="Ohm R.A."/>
            <person name="Bhattacharya S.S."/>
            <person name="Shirouzu T."/>
            <person name="Yoshinaga Y."/>
            <person name="Martin F.M."/>
            <person name="Grigoriev I.V."/>
            <person name="Hibbett D.S."/>
        </authorList>
    </citation>
    <scope>NUCLEOTIDE SEQUENCE [LARGE SCALE GENOMIC DNA]</scope>
    <source>
        <strain evidence="4 5">HHB12029</strain>
    </source>
</reference>
<dbReference type="EMBL" id="KV426815">
    <property type="protein sequence ID" value="KZV78629.1"/>
    <property type="molecule type" value="Genomic_DNA"/>
</dbReference>
<keyword evidence="5" id="KW-1185">Reference proteome</keyword>
<keyword evidence="2" id="KW-0472">Membrane</keyword>
<keyword evidence="2" id="KW-0812">Transmembrane</keyword>
<evidence type="ECO:0000256" key="2">
    <source>
        <dbReference type="SAM" id="Phobius"/>
    </source>
</evidence>
<accession>A0A165Z1T2</accession>
<feature type="transmembrane region" description="Helical" evidence="2">
    <location>
        <begin position="169"/>
        <end position="193"/>
    </location>
</feature>
<name>A0A165Z1T2_EXIGL</name>
<dbReference type="OrthoDB" id="3303925at2759"/>
<feature type="signal peptide" evidence="3">
    <location>
        <begin position="1"/>
        <end position="19"/>
    </location>
</feature>
<organism evidence="4 5">
    <name type="scientific">Exidia glandulosa HHB12029</name>
    <dbReference type="NCBI Taxonomy" id="1314781"/>
    <lineage>
        <taxon>Eukaryota</taxon>
        <taxon>Fungi</taxon>
        <taxon>Dikarya</taxon>
        <taxon>Basidiomycota</taxon>
        <taxon>Agaricomycotina</taxon>
        <taxon>Agaricomycetes</taxon>
        <taxon>Auriculariales</taxon>
        <taxon>Exidiaceae</taxon>
        <taxon>Exidia</taxon>
    </lineage>
</organism>
<sequence>MPALLVVVLLTLAVSLSTSAKFTTPGCWQRNCLVQNDAGTLCLQPAFNALSRRCNDTVLTRLLDVHIHSKVGRSTAYYKEDGSFLGSTVWPIPTTPLPYTVFVCMSGRRMDDSNAYRTLCRLALHDDDIDNALVHDRECAVEVPQDFVSDGCYTTPPASAAGNPLDKPALVHALFVLDGIVNIFTIITILYCMRKPLRDGWRYIVAGRWRRRILGFLPNIHRRTHRERPHLELPEGPTVPPPASISTIAATRRTSHRGSQAEDLE</sequence>
<feature type="chain" id="PRO_5007869712" evidence="3">
    <location>
        <begin position="20"/>
        <end position="265"/>
    </location>
</feature>
<dbReference type="InParanoid" id="A0A165Z1T2"/>
<proteinExistence type="predicted"/>
<evidence type="ECO:0000256" key="1">
    <source>
        <dbReference type="SAM" id="MobiDB-lite"/>
    </source>
</evidence>
<dbReference type="AlphaFoldDB" id="A0A165Z1T2"/>
<evidence type="ECO:0000313" key="5">
    <source>
        <dbReference type="Proteomes" id="UP000077266"/>
    </source>
</evidence>
<protein>
    <submittedName>
        <fullName evidence="4">Uncharacterized protein</fullName>
    </submittedName>
</protein>
<keyword evidence="3" id="KW-0732">Signal</keyword>